<reference evidence="2" key="2">
    <citation type="submission" date="2022-01" db="EMBL/GenBank/DDBJ databases">
        <authorList>
            <person name="Yamashiro T."/>
            <person name="Shiraishi A."/>
            <person name="Satake H."/>
            <person name="Nakayama K."/>
        </authorList>
    </citation>
    <scope>NUCLEOTIDE SEQUENCE</scope>
</reference>
<organism evidence="2 3">
    <name type="scientific">Tanacetum coccineum</name>
    <dbReference type="NCBI Taxonomy" id="301880"/>
    <lineage>
        <taxon>Eukaryota</taxon>
        <taxon>Viridiplantae</taxon>
        <taxon>Streptophyta</taxon>
        <taxon>Embryophyta</taxon>
        <taxon>Tracheophyta</taxon>
        <taxon>Spermatophyta</taxon>
        <taxon>Magnoliopsida</taxon>
        <taxon>eudicotyledons</taxon>
        <taxon>Gunneridae</taxon>
        <taxon>Pentapetalae</taxon>
        <taxon>asterids</taxon>
        <taxon>campanulids</taxon>
        <taxon>Asterales</taxon>
        <taxon>Asteraceae</taxon>
        <taxon>Asteroideae</taxon>
        <taxon>Anthemideae</taxon>
        <taxon>Anthemidinae</taxon>
        <taxon>Tanacetum</taxon>
    </lineage>
</organism>
<evidence type="ECO:0008006" key="4">
    <source>
        <dbReference type="Google" id="ProtNLM"/>
    </source>
</evidence>
<accession>A0ABQ5BE34</accession>
<evidence type="ECO:0000313" key="3">
    <source>
        <dbReference type="Proteomes" id="UP001151760"/>
    </source>
</evidence>
<evidence type="ECO:0000256" key="1">
    <source>
        <dbReference type="SAM" id="MobiDB-lite"/>
    </source>
</evidence>
<evidence type="ECO:0000313" key="2">
    <source>
        <dbReference type="EMBL" id="GJT12347.1"/>
    </source>
</evidence>
<protein>
    <recommendedName>
        <fullName evidence="4">Reverse transcriptase domain-containing protein</fullName>
    </recommendedName>
</protein>
<keyword evidence="3" id="KW-1185">Reference proteome</keyword>
<dbReference type="Proteomes" id="UP001151760">
    <property type="component" value="Unassembled WGS sequence"/>
</dbReference>
<gene>
    <name evidence="2" type="ORF">Tco_0859389</name>
</gene>
<feature type="compositionally biased region" description="Polar residues" evidence="1">
    <location>
        <begin position="192"/>
        <end position="217"/>
    </location>
</feature>
<comment type="caution">
    <text evidence="2">The sequence shown here is derived from an EMBL/GenBank/DDBJ whole genome shotgun (WGS) entry which is preliminary data.</text>
</comment>
<dbReference type="EMBL" id="BQNB010013140">
    <property type="protein sequence ID" value="GJT12347.1"/>
    <property type="molecule type" value="Genomic_DNA"/>
</dbReference>
<name>A0ABQ5BE34_9ASTR</name>
<feature type="region of interest" description="Disordered" evidence="1">
    <location>
        <begin position="238"/>
        <end position="292"/>
    </location>
</feature>
<reference evidence="2" key="1">
    <citation type="journal article" date="2022" name="Int. J. Mol. Sci.">
        <title>Draft Genome of Tanacetum Coccineum: Genomic Comparison of Closely Related Tanacetum-Family Plants.</title>
        <authorList>
            <person name="Yamashiro T."/>
            <person name="Shiraishi A."/>
            <person name="Nakayama K."/>
            <person name="Satake H."/>
        </authorList>
    </citation>
    <scope>NUCLEOTIDE SEQUENCE</scope>
</reference>
<proteinExistence type="predicted"/>
<feature type="compositionally biased region" description="Polar residues" evidence="1">
    <location>
        <begin position="245"/>
        <end position="257"/>
    </location>
</feature>
<feature type="region of interest" description="Disordered" evidence="1">
    <location>
        <begin position="191"/>
        <end position="222"/>
    </location>
</feature>
<sequence length="393" mass="45536">MSYVRRAGDLLYQRMLLSHQKGCRSFREIRTVNDAAYPTWRAACEAIGLLGDDREWETNLQEASYKEFQSRSKQPNPDLNDDDIPMSREEEAKFMQTFRRTRFYNDYRDRDSKRDNWISSGRNDYNRDNYQSHSDYKLDLQKQLSDFIKAQHSTNSFVKDTFMDLKNKLETTTKNHQASIQNIKAKFDRFADNQSGRPSGSLPSNTQPNPKGSSSKPYQPPQARNEYVNAVFTQSGKSYDPPINLYNQPNDSETPVNFDSDDEDKEPTPQTQTQPKKTKPVKETPIPKPYKPKIPYPQLLRIDKMEAQYGKFLDMIRAVRINVPFINVLAGIPNYGKFLKELINKKNKIEQISAAFLNDESFAILQKKVPTKLGDQEVFLFHVTSTKLSQVIL</sequence>